<evidence type="ECO:0000256" key="3">
    <source>
        <dbReference type="ARBA" id="ARBA00004763"/>
    </source>
</evidence>
<keyword evidence="6" id="KW-0479">Metal-binding</keyword>
<dbReference type="GO" id="GO:0046872">
    <property type="term" value="F:metal ion binding"/>
    <property type="evidence" value="ECO:0007669"/>
    <property type="project" value="UniProtKB-KW"/>
</dbReference>
<evidence type="ECO:0000256" key="5">
    <source>
        <dbReference type="ARBA" id="ARBA00022679"/>
    </source>
</evidence>
<dbReference type="GO" id="GO:0046654">
    <property type="term" value="P:tetrahydrofolate biosynthetic process"/>
    <property type="evidence" value="ECO:0007669"/>
    <property type="project" value="TreeGrafter"/>
</dbReference>
<dbReference type="AlphaFoldDB" id="A0A3B0ZGY0"/>
<comment type="catalytic activity">
    <reaction evidence="1">
        <text>(7,8-dihydropterin-6-yl)methyl diphosphate + 4-aminobenzoate = 7,8-dihydropteroate + diphosphate</text>
        <dbReference type="Rhea" id="RHEA:19949"/>
        <dbReference type="ChEBI" id="CHEBI:17836"/>
        <dbReference type="ChEBI" id="CHEBI:17839"/>
        <dbReference type="ChEBI" id="CHEBI:33019"/>
        <dbReference type="ChEBI" id="CHEBI:72950"/>
        <dbReference type="EC" id="2.5.1.15"/>
    </reaction>
</comment>
<dbReference type="GO" id="GO:0046656">
    <property type="term" value="P:folic acid biosynthetic process"/>
    <property type="evidence" value="ECO:0007669"/>
    <property type="project" value="UniProtKB-KW"/>
</dbReference>
<dbReference type="InterPro" id="IPR045031">
    <property type="entry name" value="DHP_synth-like"/>
</dbReference>
<dbReference type="SUPFAM" id="SSF51717">
    <property type="entry name" value="Dihydropteroate synthetase-like"/>
    <property type="match status" value="1"/>
</dbReference>
<name>A0A3B0ZGY0_9ZZZZ</name>
<feature type="non-terminal residue" evidence="10">
    <location>
        <position position="144"/>
    </location>
</feature>
<comment type="pathway">
    <text evidence="3">Cofactor biosynthesis; tetrahydrofolate biosynthesis; 7,8-dihydrofolate from 2-amino-4-hydroxy-6-hydroxymethyl-7,8-dihydropteridine diphosphate and 4-aminobenzoate: step 1/2.</text>
</comment>
<accession>A0A3B0ZGY0</accession>
<sequence>MPHRIDCAGRSLDLRRPCVMGILNVTPDSFSDGGDFLGYEDALQHARQMVAEGADMIDVGGESTRPGAAVVPEQQELDRVIPLIEALSAEVAVPISIDTTKAQVMREAVSAGAGLINDVNALRSEGALSAAADLAVPICLMHRQ</sequence>
<evidence type="ECO:0000256" key="1">
    <source>
        <dbReference type="ARBA" id="ARBA00000012"/>
    </source>
</evidence>
<dbReference type="InterPro" id="IPR011005">
    <property type="entry name" value="Dihydropteroate_synth-like_sf"/>
</dbReference>
<organism evidence="10">
    <name type="scientific">hydrothermal vent metagenome</name>
    <dbReference type="NCBI Taxonomy" id="652676"/>
    <lineage>
        <taxon>unclassified sequences</taxon>
        <taxon>metagenomes</taxon>
        <taxon>ecological metagenomes</taxon>
    </lineage>
</organism>
<dbReference type="PROSITE" id="PS00792">
    <property type="entry name" value="DHPS_1"/>
    <property type="match status" value="1"/>
</dbReference>
<comment type="cofactor">
    <cofactor evidence="2">
        <name>Mg(2+)</name>
        <dbReference type="ChEBI" id="CHEBI:18420"/>
    </cofactor>
</comment>
<dbReference type="InterPro" id="IPR000489">
    <property type="entry name" value="Pterin-binding_dom"/>
</dbReference>
<protein>
    <recommendedName>
        <fullName evidence="4">dihydropteroate synthase</fullName>
        <ecNumber evidence="4">2.5.1.15</ecNumber>
    </recommendedName>
</protein>
<dbReference type="PANTHER" id="PTHR20941">
    <property type="entry name" value="FOLATE SYNTHESIS PROTEINS"/>
    <property type="match status" value="1"/>
</dbReference>
<evidence type="ECO:0000256" key="4">
    <source>
        <dbReference type="ARBA" id="ARBA00012458"/>
    </source>
</evidence>
<dbReference type="EMBL" id="UOFP01000099">
    <property type="protein sequence ID" value="VAW85549.1"/>
    <property type="molecule type" value="Genomic_DNA"/>
</dbReference>
<keyword evidence="8" id="KW-0289">Folate biosynthesis</keyword>
<dbReference type="Gene3D" id="3.20.20.20">
    <property type="entry name" value="Dihydropteroate synthase-like"/>
    <property type="match status" value="1"/>
</dbReference>
<keyword evidence="5 10" id="KW-0808">Transferase</keyword>
<proteinExistence type="predicted"/>
<dbReference type="EC" id="2.5.1.15" evidence="4"/>
<feature type="domain" description="Pterin-binding" evidence="9">
    <location>
        <begin position="17"/>
        <end position="144"/>
    </location>
</feature>
<dbReference type="NCBIfam" id="TIGR01496">
    <property type="entry name" value="DHPS"/>
    <property type="match status" value="1"/>
</dbReference>
<dbReference type="GO" id="GO:0005829">
    <property type="term" value="C:cytosol"/>
    <property type="evidence" value="ECO:0007669"/>
    <property type="project" value="TreeGrafter"/>
</dbReference>
<dbReference type="GO" id="GO:0004156">
    <property type="term" value="F:dihydropteroate synthase activity"/>
    <property type="evidence" value="ECO:0007669"/>
    <property type="project" value="UniProtKB-EC"/>
</dbReference>
<dbReference type="PROSITE" id="PS00793">
    <property type="entry name" value="DHPS_2"/>
    <property type="match status" value="1"/>
</dbReference>
<dbReference type="InterPro" id="IPR006390">
    <property type="entry name" value="DHP_synth_dom"/>
</dbReference>
<reference evidence="10" key="1">
    <citation type="submission" date="2018-06" db="EMBL/GenBank/DDBJ databases">
        <authorList>
            <person name="Zhirakovskaya E."/>
        </authorList>
    </citation>
    <scope>NUCLEOTIDE SEQUENCE</scope>
</reference>
<dbReference type="Pfam" id="PF00809">
    <property type="entry name" value="Pterin_bind"/>
    <property type="match status" value="1"/>
</dbReference>
<keyword evidence="7" id="KW-0460">Magnesium</keyword>
<gene>
    <name evidence="10" type="ORF">MNBD_GAMMA18-2449</name>
</gene>
<evidence type="ECO:0000256" key="2">
    <source>
        <dbReference type="ARBA" id="ARBA00001946"/>
    </source>
</evidence>
<evidence type="ECO:0000313" key="10">
    <source>
        <dbReference type="EMBL" id="VAW85549.1"/>
    </source>
</evidence>
<evidence type="ECO:0000256" key="6">
    <source>
        <dbReference type="ARBA" id="ARBA00022723"/>
    </source>
</evidence>
<dbReference type="PROSITE" id="PS50972">
    <property type="entry name" value="PTERIN_BINDING"/>
    <property type="match status" value="1"/>
</dbReference>
<dbReference type="PANTHER" id="PTHR20941:SF1">
    <property type="entry name" value="FOLIC ACID SYNTHESIS PROTEIN FOL1"/>
    <property type="match status" value="1"/>
</dbReference>
<evidence type="ECO:0000259" key="9">
    <source>
        <dbReference type="PROSITE" id="PS50972"/>
    </source>
</evidence>
<evidence type="ECO:0000256" key="8">
    <source>
        <dbReference type="ARBA" id="ARBA00022909"/>
    </source>
</evidence>
<evidence type="ECO:0000256" key="7">
    <source>
        <dbReference type="ARBA" id="ARBA00022842"/>
    </source>
</evidence>